<evidence type="ECO:0000256" key="1">
    <source>
        <dbReference type="SAM" id="MobiDB-lite"/>
    </source>
</evidence>
<feature type="compositionally biased region" description="Low complexity" evidence="1">
    <location>
        <begin position="66"/>
        <end position="104"/>
    </location>
</feature>
<sequence length="162" mass="17753">MLRVHVTLLLVDTDKDRCGRRRDRDHDKPRRQAEVFAIGSRLQAPPPLLLWSVPVLPRQSRKLKTRTATAITKIKPHGSASVAPVGSSAGLAAPASSTPSTPTGNVPPRNPRSLEERLLTPPPRAHHAYSLPLNPSTARYDDRAATVIPPRTVSPMTWVFSE</sequence>
<dbReference type="Proteomes" id="UP000623467">
    <property type="component" value="Unassembled WGS sequence"/>
</dbReference>
<keyword evidence="3" id="KW-1185">Reference proteome</keyword>
<evidence type="ECO:0000313" key="2">
    <source>
        <dbReference type="EMBL" id="KAF7357506.1"/>
    </source>
</evidence>
<name>A0A8H7D3D4_9AGAR</name>
<proteinExistence type="predicted"/>
<comment type="caution">
    <text evidence="2">The sequence shown here is derived from an EMBL/GenBank/DDBJ whole genome shotgun (WGS) entry which is preliminary data.</text>
</comment>
<evidence type="ECO:0000313" key="3">
    <source>
        <dbReference type="Proteomes" id="UP000623467"/>
    </source>
</evidence>
<dbReference type="EMBL" id="JACAZH010000010">
    <property type="protein sequence ID" value="KAF7357506.1"/>
    <property type="molecule type" value="Genomic_DNA"/>
</dbReference>
<reference evidence="2" key="1">
    <citation type="submission" date="2020-05" db="EMBL/GenBank/DDBJ databases">
        <title>Mycena genomes resolve the evolution of fungal bioluminescence.</title>
        <authorList>
            <person name="Tsai I.J."/>
        </authorList>
    </citation>
    <scope>NUCLEOTIDE SEQUENCE</scope>
    <source>
        <strain evidence="2">160909Yilan</strain>
    </source>
</reference>
<gene>
    <name evidence="2" type="ORF">MSAN_01346900</name>
</gene>
<dbReference type="AlphaFoldDB" id="A0A8H7D3D4"/>
<protein>
    <submittedName>
        <fullName evidence="2">Uncharacterized protein</fullName>
    </submittedName>
</protein>
<organism evidence="2 3">
    <name type="scientific">Mycena sanguinolenta</name>
    <dbReference type="NCBI Taxonomy" id="230812"/>
    <lineage>
        <taxon>Eukaryota</taxon>
        <taxon>Fungi</taxon>
        <taxon>Dikarya</taxon>
        <taxon>Basidiomycota</taxon>
        <taxon>Agaricomycotina</taxon>
        <taxon>Agaricomycetes</taxon>
        <taxon>Agaricomycetidae</taxon>
        <taxon>Agaricales</taxon>
        <taxon>Marasmiineae</taxon>
        <taxon>Mycenaceae</taxon>
        <taxon>Mycena</taxon>
    </lineage>
</organism>
<accession>A0A8H7D3D4</accession>
<feature type="region of interest" description="Disordered" evidence="1">
    <location>
        <begin position="64"/>
        <end position="126"/>
    </location>
</feature>